<dbReference type="EMBL" id="JBHSPA010000025">
    <property type="protein sequence ID" value="MFC5826391.1"/>
    <property type="molecule type" value="Genomic_DNA"/>
</dbReference>
<sequence>MSEDRKTVADEFGKAVNMTAKELEHWLATDESKSVGQKSDGGESVGHESGRKIIALLRGGKADRSDGDYAHMAKVIGYIHRHLAQRPSGDVTESRWRYSLMNWGHDPLK</sequence>
<keyword evidence="3" id="KW-1185">Reference proteome</keyword>
<gene>
    <name evidence="2" type="ORF">ACFPZ3_21200</name>
</gene>
<dbReference type="RefSeq" id="WP_379515905.1">
    <property type="nucleotide sequence ID" value="NZ_JBHSPA010000025.1"/>
</dbReference>
<accession>A0ABW1CPI6</accession>
<name>A0ABW1CPI6_9ACTN</name>
<comment type="caution">
    <text evidence="2">The sequence shown here is derived from an EMBL/GenBank/DDBJ whole genome shotgun (WGS) entry which is preliminary data.</text>
</comment>
<evidence type="ECO:0000313" key="2">
    <source>
        <dbReference type="EMBL" id="MFC5826391.1"/>
    </source>
</evidence>
<organism evidence="2 3">
    <name type="scientific">Nonomuraea insulae</name>
    <dbReference type="NCBI Taxonomy" id="1616787"/>
    <lineage>
        <taxon>Bacteria</taxon>
        <taxon>Bacillati</taxon>
        <taxon>Actinomycetota</taxon>
        <taxon>Actinomycetes</taxon>
        <taxon>Streptosporangiales</taxon>
        <taxon>Streptosporangiaceae</taxon>
        <taxon>Nonomuraea</taxon>
    </lineage>
</organism>
<reference evidence="3" key="1">
    <citation type="journal article" date="2019" name="Int. J. Syst. Evol. Microbiol.">
        <title>The Global Catalogue of Microorganisms (GCM) 10K type strain sequencing project: providing services to taxonomists for standard genome sequencing and annotation.</title>
        <authorList>
            <consortium name="The Broad Institute Genomics Platform"/>
            <consortium name="The Broad Institute Genome Sequencing Center for Infectious Disease"/>
            <person name="Wu L."/>
            <person name="Ma J."/>
        </authorList>
    </citation>
    <scope>NUCLEOTIDE SEQUENCE [LARGE SCALE GENOMIC DNA]</scope>
    <source>
        <strain evidence="3">CCUG 53903</strain>
    </source>
</reference>
<proteinExistence type="predicted"/>
<dbReference type="Proteomes" id="UP001596058">
    <property type="component" value="Unassembled WGS sequence"/>
</dbReference>
<dbReference type="Pfam" id="PF11338">
    <property type="entry name" value="DUF3140"/>
    <property type="match status" value="1"/>
</dbReference>
<dbReference type="PANTHER" id="PTHR40630:SF1">
    <property type="entry name" value="DNA-BINDING PROTEIN"/>
    <property type="match status" value="1"/>
</dbReference>
<evidence type="ECO:0000256" key="1">
    <source>
        <dbReference type="SAM" id="MobiDB-lite"/>
    </source>
</evidence>
<protein>
    <submittedName>
        <fullName evidence="2">DUF3140 domain-containing protein</fullName>
    </submittedName>
</protein>
<feature type="region of interest" description="Disordered" evidence="1">
    <location>
        <begin position="28"/>
        <end position="50"/>
    </location>
</feature>
<dbReference type="PANTHER" id="PTHR40630">
    <property type="entry name" value="POSSIBLE DNA-BINDING PROTEIN"/>
    <property type="match status" value="1"/>
</dbReference>
<evidence type="ECO:0000313" key="3">
    <source>
        <dbReference type="Proteomes" id="UP001596058"/>
    </source>
</evidence>
<dbReference type="InterPro" id="IPR021487">
    <property type="entry name" value="DUF3140"/>
</dbReference>